<dbReference type="GO" id="GO:0030313">
    <property type="term" value="C:cell envelope"/>
    <property type="evidence" value="ECO:0007669"/>
    <property type="project" value="UniProtKB-SubCell"/>
</dbReference>
<evidence type="ECO:0000256" key="3">
    <source>
        <dbReference type="ARBA" id="ARBA00022729"/>
    </source>
</evidence>
<feature type="signal peptide" evidence="5">
    <location>
        <begin position="1"/>
        <end position="22"/>
    </location>
</feature>
<dbReference type="Pfam" id="PF00497">
    <property type="entry name" value="SBP_bac_3"/>
    <property type="match status" value="1"/>
</dbReference>
<dbReference type="InterPro" id="IPR018313">
    <property type="entry name" value="SBP_3_CS"/>
</dbReference>
<gene>
    <name evidence="7" type="ORF">IV02_08760</name>
</gene>
<reference evidence="7 8" key="1">
    <citation type="submission" date="2014-07" db="EMBL/GenBank/DDBJ databases">
        <title>Draft Genome Sequences of Environmental Pseudomonas syringae strains.</title>
        <authorList>
            <person name="Baltrus D.A."/>
            <person name="Berge O."/>
            <person name="Morris C."/>
        </authorList>
    </citation>
    <scope>NUCLEOTIDE SEQUENCE [LARGE SCALE GENOMIC DNA]</scope>
    <source>
        <strain evidence="7 8">CEB003</strain>
    </source>
</reference>
<comment type="similarity">
    <text evidence="2 4">Belongs to the bacterial solute-binding protein 3 family.</text>
</comment>
<evidence type="ECO:0000256" key="4">
    <source>
        <dbReference type="RuleBase" id="RU003744"/>
    </source>
</evidence>
<comment type="subcellular location">
    <subcellularLocation>
        <location evidence="1">Cell envelope</location>
    </subcellularLocation>
</comment>
<evidence type="ECO:0000256" key="2">
    <source>
        <dbReference type="ARBA" id="ARBA00010333"/>
    </source>
</evidence>
<dbReference type="SMART" id="SM00062">
    <property type="entry name" value="PBPb"/>
    <property type="match status" value="1"/>
</dbReference>
<dbReference type="EMBL" id="JPQT01000097">
    <property type="protein sequence ID" value="KFE52509.1"/>
    <property type="molecule type" value="Genomic_DNA"/>
</dbReference>
<dbReference type="PANTHER" id="PTHR35936">
    <property type="entry name" value="MEMBRANE-BOUND LYTIC MUREIN TRANSGLYCOSYLASE F"/>
    <property type="match status" value="1"/>
</dbReference>
<dbReference type="Gene3D" id="3.40.190.10">
    <property type="entry name" value="Periplasmic binding protein-like II"/>
    <property type="match status" value="2"/>
</dbReference>
<feature type="chain" id="PRO_5001798563" evidence="5">
    <location>
        <begin position="23"/>
        <end position="260"/>
    </location>
</feature>
<dbReference type="PROSITE" id="PS01039">
    <property type="entry name" value="SBP_BACTERIAL_3"/>
    <property type="match status" value="1"/>
</dbReference>
<evidence type="ECO:0000259" key="6">
    <source>
        <dbReference type="SMART" id="SM00062"/>
    </source>
</evidence>
<evidence type="ECO:0000256" key="5">
    <source>
        <dbReference type="SAM" id="SignalP"/>
    </source>
</evidence>
<dbReference type="Proteomes" id="UP000028643">
    <property type="component" value="Unassembled WGS sequence"/>
</dbReference>
<comment type="caution">
    <text evidence="7">The sequence shown here is derived from an EMBL/GenBank/DDBJ whole genome shotgun (WGS) entry which is preliminary data.</text>
</comment>
<dbReference type="PANTHER" id="PTHR35936:SF13">
    <property type="entry name" value="HISTIDINE-BINDING PERIPLASMIC PROTEIN"/>
    <property type="match status" value="1"/>
</dbReference>
<evidence type="ECO:0000313" key="7">
    <source>
        <dbReference type="EMBL" id="KFE52509.1"/>
    </source>
</evidence>
<dbReference type="InterPro" id="IPR001638">
    <property type="entry name" value="Solute-binding_3/MltF_N"/>
</dbReference>
<dbReference type="SUPFAM" id="SSF53850">
    <property type="entry name" value="Periplasmic binding protein-like II"/>
    <property type="match status" value="1"/>
</dbReference>
<accession>A0A085VAP6</accession>
<keyword evidence="3 5" id="KW-0732">Signal</keyword>
<feature type="domain" description="Solute-binding protein family 3/N-terminal" evidence="6">
    <location>
        <begin position="27"/>
        <end position="254"/>
    </location>
</feature>
<organism evidence="7 8">
    <name type="scientific">Pseudomonas syringae</name>
    <dbReference type="NCBI Taxonomy" id="317"/>
    <lineage>
        <taxon>Bacteria</taxon>
        <taxon>Pseudomonadati</taxon>
        <taxon>Pseudomonadota</taxon>
        <taxon>Gammaproteobacteria</taxon>
        <taxon>Pseudomonadales</taxon>
        <taxon>Pseudomonadaceae</taxon>
        <taxon>Pseudomonas</taxon>
    </lineage>
</organism>
<evidence type="ECO:0000313" key="8">
    <source>
        <dbReference type="Proteomes" id="UP000028643"/>
    </source>
</evidence>
<protein>
    <submittedName>
        <fullName evidence="7">ABC transporter substrate-binding protein</fullName>
    </submittedName>
</protein>
<proteinExistence type="inferred from homology"/>
<dbReference type="RefSeq" id="WP_047573839.1">
    <property type="nucleotide sequence ID" value="NZ_JPQT01000097.1"/>
</dbReference>
<dbReference type="PATRIC" id="fig|317.174.peg.1790"/>
<name>A0A085VAP6_PSESX</name>
<sequence length="260" mass="27914">MKKAWLTLSALAVCLAAGNAMAKEYKELRFGVDPSYAPFESKAADGSLVGFDIDLGNAVCAELKVKCVWVESDFDGMIPGLKARKFDGVISSMTVTPAREKVIDFSNELFSGPTSLVFKKGAGLTADTASLKGKTVGYEQGTIQEAYAKAVLDKAGVKTQAYQNQDQVYADLVSGRLDASIQDMLQAELGFLKSPQGANYEVSKPIDSELLPAKTAIGIAKGNKELKALLDKGIKALHDDGKYTEIQKKHFGDLNLYSGK</sequence>
<evidence type="ECO:0000256" key="1">
    <source>
        <dbReference type="ARBA" id="ARBA00004196"/>
    </source>
</evidence>
<dbReference type="AlphaFoldDB" id="A0A085VAP6"/>
<dbReference type="eggNOG" id="COG0834">
    <property type="taxonomic scope" value="Bacteria"/>
</dbReference>